<gene>
    <name evidence="7" type="ORF">QTP70_006213</name>
</gene>
<dbReference type="InterPro" id="IPR038717">
    <property type="entry name" value="Tc1-like_DDE_dom"/>
</dbReference>
<feature type="domain" description="Transposase Tc1-like" evidence="4">
    <location>
        <begin position="99"/>
        <end position="168"/>
    </location>
</feature>
<dbReference type="EMBL" id="JAUCMX010000010">
    <property type="protein sequence ID" value="KAK3532971.1"/>
    <property type="molecule type" value="Genomic_DNA"/>
</dbReference>
<dbReference type="InterPro" id="IPR036397">
    <property type="entry name" value="RNaseH_sf"/>
</dbReference>
<dbReference type="InterPro" id="IPR020904">
    <property type="entry name" value="Sc_DH/Rdtase_CS"/>
</dbReference>
<dbReference type="AlphaFoldDB" id="A0AAE0V360"/>
<comment type="caution">
    <text evidence="7">The sequence shown here is derived from an EMBL/GenBank/DDBJ whole genome shotgun (WGS) entry which is preliminary data.</text>
</comment>
<dbReference type="GO" id="GO:0016491">
    <property type="term" value="F:oxidoreductase activity"/>
    <property type="evidence" value="ECO:0007669"/>
    <property type="project" value="UniProtKB-KW"/>
</dbReference>
<dbReference type="SUPFAM" id="SSF46689">
    <property type="entry name" value="Homeodomain-like"/>
    <property type="match status" value="1"/>
</dbReference>
<dbReference type="Proteomes" id="UP001274896">
    <property type="component" value="Unassembled WGS sequence"/>
</dbReference>
<evidence type="ECO:0000256" key="1">
    <source>
        <dbReference type="ARBA" id="ARBA00006484"/>
    </source>
</evidence>
<dbReference type="Pfam" id="PF00106">
    <property type="entry name" value="adh_short"/>
    <property type="match status" value="1"/>
</dbReference>
<dbReference type="PROSITE" id="PS00061">
    <property type="entry name" value="ADH_SHORT"/>
    <property type="match status" value="1"/>
</dbReference>
<evidence type="ECO:0000259" key="4">
    <source>
        <dbReference type="Pfam" id="PF01498"/>
    </source>
</evidence>
<dbReference type="InterPro" id="IPR057667">
    <property type="entry name" value="HTH_SB"/>
</dbReference>
<dbReference type="InterPro" id="IPR009057">
    <property type="entry name" value="Homeodomain-like_sf"/>
</dbReference>
<dbReference type="FunFam" id="3.40.50.720:FF:000074">
    <property type="entry name" value="Retinol dehydrogenase type 1"/>
    <property type="match status" value="1"/>
</dbReference>
<organism evidence="7 8">
    <name type="scientific">Hemibagrus guttatus</name>
    <dbReference type="NCBI Taxonomy" id="175788"/>
    <lineage>
        <taxon>Eukaryota</taxon>
        <taxon>Metazoa</taxon>
        <taxon>Chordata</taxon>
        <taxon>Craniata</taxon>
        <taxon>Vertebrata</taxon>
        <taxon>Euteleostomi</taxon>
        <taxon>Actinopterygii</taxon>
        <taxon>Neopterygii</taxon>
        <taxon>Teleostei</taxon>
        <taxon>Ostariophysi</taxon>
        <taxon>Siluriformes</taxon>
        <taxon>Bagridae</taxon>
        <taxon>Hemibagrus</taxon>
    </lineage>
</organism>
<dbReference type="InterPro" id="IPR036291">
    <property type="entry name" value="NAD(P)-bd_dom_sf"/>
</dbReference>
<dbReference type="GO" id="GO:0015074">
    <property type="term" value="P:DNA integration"/>
    <property type="evidence" value="ECO:0007669"/>
    <property type="project" value="InterPro"/>
</dbReference>
<evidence type="ECO:0000259" key="6">
    <source>
        <dbReference type="Pfam" id="PF25787"/>
    </source>
</evidence>
<accession>A0AAE0V360</accession>
<dbReference type="PANTHER" id="PTHR43313:SF52">
    <property type="entry name" value="DEHYDROGENASE_REDUCTASE (SDR FAMILY) MEMBER 9"/>
    <property type="match status" value="1"/>
</dbReference>
<proteinExistence type="inferred from homology"/>
<dbReference type="GO" id="GO:0006313">
    <property type="term" value="P:DNA transposition"/>
    <property type="evidence" value="ECO:0007669"/>
    <property type="project" value="InterPro"/>
</dbReference>
<keyword evidence="8" id="KW-1185">Reference proteome</keyword>
<feature type="domain" description="Sleeping Beauty transposase HTH" evidence="6">
    <location>
        <begin position="29"/>
        <end position="80"/>
    </location>
</feature>
<evidence type="ECO:0000256" key="2">
    <source>
        <dbReference type="ARBA" id="ARBA00023002"/>
    </source>
</evidence>
<comment type="similarity">
    <text evidence="1">Belongs to the short-chain dehydrogenases/reductases (SDR) family.</text>
</comment>
<name>A0AAE0V360_9TELE</name>
<dbReference type="InterPro" id="IPR002347">
    <property type="entry name" value="SDR_fam"/>
</dbReference>
<dbReference type="SUPFAM" id="SSF51735">
    <property type="entry name" value="NAD(P)-binding Rossmann-fold domains"/>
    <property type="match status" value="1"/>
</dbReference>
<dbReference type="InterPro" id="IPR002492">
    <property type="entry name" value="Transposase_Tc1-like"/>
</dbReference>
<protein>
    <recommendedName>
        <fullName evidence="9">Transposase</fullName>
    </recommendedName>
</protein>
<evidence type="ECO:0000313" key="7">
    <source>
        <dbReference type="EMBL" id="KAK3532971.1"/>
    </source>
</evidence>
<dbReference type="Pfam" id="PF13358">
    <property type="entry name" value="DDE_3"/>
    <property type="match status" value="1"/>
</dbReference>
<dbReference type="PRINTS" id="PR00081">
    <property type="entry name" value="GDHRDH"/>
</dbReference>
<dbReference type="PANTHER" id="PTHR43313">
    <property type="entry name" value="SHORT-CHAIN DEHYDROGENASE/REDUCTASE FAMILY 9C"/>
    <property type="match status" value="1"/>
</dbReference>
<feature type="domain" description="Tc1-like transposase DDE" evidence="5">
    <location>
        <begin position="177"/>
        <end position="328"/>
    </location>
</feature>
<reference evidence="7" key="1">
    <citation type="submission" date="2023-06" db="EMBL/GenBank/DDBJ databases">
        <title>Male Hemibagrus guttatus genome.</title>
        <authorList>
            <person name="Bian C."/>
        </authorList>
    </citation>
    <scope>NUCLEOTIDE SEQUENCE</scope>
    <source>
        <strain evidence="7">Male_cb2023</strain>
        <tissue evidence="7">Muscle</tissue>
    </source>
</reference>
<dbReference type="GO" id="GO:0003677">
    <property type="term" value="F:DNA binding"/>
    <property type="evidence" value="ECO:0007669"/>
    <property type="project" value="InterPro"/>
</dbReference>
<dbReference type="Gene3D" id="3.40.50.720">
    <property type="entry name" value="NAD(P)-binding Rossmann-like Domain"/>
    <property type="match status" value="1"/>
</dbReference>
<dbReference type="Pfam" id="PF01498">
    <property type="entry name" value="HTH_Tnp_Tc3_2"/>
    <property type="match status" value="1"/>
</dbReference>
<dbReference type="Gene3D" id="3.30.420.10">
    <property type="entry name" value="Ribonuclease H-like superfamily/Ribonuclease H"/>
    <property type="match status" value="1"/>
</dbReference>
<evidence type="ECO:0000313" key="8">
    <source>
        <dbReference type="Proteomes" id="UP001274896"/>
    </source>
</evidence>
<evidence type="ECO:0000259" key="5">
    <source>
        <dbReference type="Pfam" id="PF13358"/>
    </source>
</evidence>
<keyword evidence="2" id="KW-0560">Oxidoreductase</keyword>
<evidence type="ECO:0000256" key="3">
    <source>
        <dbReference type="SAM" id="MobiDB-lite"/>
    </source>
</evidence>
<dbReference type="Gene3D" id="1.10.10.10">
    <property type="entry name" value="Winged helix-like DNA-binding domain superfamily/Winged helix DNA-binding domain"/>
    <property type="match status" value="1"/>
</dbReference>
<evidence type="ECO:0008006" key="9">
    <source>
        <dbReference type="Google" id="ProtNLM"/>
    </source>
</evidence>
<dbReference type="GO" id="GO:0008202">
    <property type="term" value="P:steroid metabolic process"/>
    <property type="evidence" value="ECO:0007669"/>
    <property type="project" value="TreeGrafter"/>
</dbReference>
<sequence>MRCFSHNNEMLYKRHLSTTSNSQTPNFTMAKTKELSKDTRNKMVDLHQAGKTESAIGKQLGVKKSTVGAIIRKWKTYKTTDNLPRSGAPRKISPRGVKMITRTVSKNPRPTRGDLVNDLQRAGTKVTKATISNTLRRQGLKSCSARRVPLLKPVHVWARLKSAREHLDDPEEDWENVIWSDETKIELFGKNSTCRVWRRKNAELHPKNTIPTVKHGGGNIMLWGCFSAKGPGRLIRVKERMNGAKYREILSKNLLPSARALKMKRGWVFQHDNDPKHTARATKEWLRKKHFKVLEWPSQSPDLNPIENLCRELKMRVAQRQPQNITALEEICMEEWAKLPATVTGTLCLSQASLGIKAGYTLDGVPTHRRAHTHNGQFRDANQPTMHVFGPGEETRVPGENPRGTGRTCKLQTHGGGGNRTPNPGAMWMYILALVVLYYVVRWFRELERVPDKGSKYVYITGCDSGFGNLLAHHLDKCGFCVVAACFTEKGEEELKKSCSSRLSTVHLDVRKQESIDKAAAFVKELVGQKGLWALVNNAGIAVPAAPCDWLTLEDYRSMLSVNLDGVIGVTLSVLALIKKARGRVVNVASVFGRISPAAGPYCVSKFGVESFNDTLRISMHPFGVKVLCIEPGFFKTSVTDGNMILRSIKAIWERLPQETKDDYGDNYISKVEAMIEKRLSKMPDTDLMKVVSCMEHAVSAVRPRTRYSPGWDAKFFWLPLSYAPTCFSDYLILKDGVKPAKAVI</sequence>
<feature type="region of interest" description="Disordered" evidence="3">
    <location>
        <begin position="393"/>
        <end position="417"/>
    </location>
</feature>
<dbReference type="PRINTS" id="PR00080">
    <property type="entry name" value="SDRFAMILY"/>
</dbReference>
<dbReference type="Pfam" id="PF25787">
    <property type="entry name" value="HTH_SB"/>
    <property type="match status" value="1"/>
</dbReference>
<dbReference type="InterPro" id="IPR036388">
    <property type="entry name" value="WH-like_DNA-bd_sf"/>
</dbReference>